<dbReference type="SUPFAM" id="SSF52096">
    <property type="entry name" value="ClpP/crotonase"/>
    <property type="match status" value="1"/>
</dbReference>
<dbReference type="STRING" id="1454001.AW08_00076"/>
<protein>
    <submittedName>
        <fullName evidence="3">Enoyl-CoA hydratase echA8</fullName>
        <ecNumber evidence="3">4.2.1.17</ecNumber>
    </submittedName>
</protein>
<dbReference type="Gene3D" id="1.10.12.10">
    <property type="entry name" value="Lyase 2-enoyl-coa Hydratase, Chain A, domain 2"/>
    <property type="match status" value="1"/>
</dbReference>
<sequence>MSGRIGCTRDREVATVTLSNPAKLNAVDSAMWQQLAQVVSGLAADPQLRCLVLRGEGEQAFAAGGDIEEFSTQRDTVDRAMAYHAQAGAALQAIGDCPLPTVALIHGACIGGGLEIAAQCDLRICGESARFGAPINRLGFSMYPVEMQALLRLAGAATMRELLLEGRIMGAAEALSKGLVTRVVGDGEVAAEAYATARRICQGAPLVARWHKQLLQRLQENQPLSAGELRDSFAFLETEDYREGLAAFLAKRAPRFRGC</sequence>
<name>A0A011MI37_9PROT</name>
<dbReference type="Gene3D" id="3.90.226.10">
    <property type="entry name" value="2-enoyl-CoA Hydratase, Chain A, domain 1"/>
    <property type="match status" value="1"/>
</dbReference>
<proteinExistence type="inferred from homology"/>
<evidence type="ECO:0000313" key="3">
    <source>
        <dbReference type="EMBL" id="EXI69583.1"/>
    </source>
</evidence>
<dbReference type="EMBL" id="JFAX01000001">
    <property type="protein sequence ID" value="EXI69583.1"/>
    <property type="molecule type" value="Genomic_DNA"/>
</dbReference>
<dbReference type="InterPro" id="IPR029045">
    <property type="entry name" value="ClpP/crotonase-like_dom_sf"/>
</dbReference>
<dbReference type="PANTHER" id="PTHR11941:SF54">
    <property type="entry name" value="ENOYL-COA HYDRATASE, MITOCHONDRIAL"/>
    <property type="match status" value="1"/>
</dbReference>
<evidence type="ECO:0000313" key="4">
    <source>
        <dbReference type="Proteomes" id="UP000020218"/>
    </source>
</evidence>
<dbReference type="EC" id="4.2.1.17" evidence="3"/>
<comment type="similarity">
    <text evidence="1">Belongs to the enoyl-CoA hydratase/isomerase family.</text>
</comment>
<evidence type="ECO:0000256" key="2">
    <source>
        <dbReference type="ARBA" id="ARBA00023239"/>
    </source>
</evidence>
<dbReference type="InterPro" id="IPR001753">
    <property type="entry name" value="Enoyl-CoA_hydra/iso"/>
</dbReference>
<dbReference type="InterPro" id="IPR014748">
    <property type="entry name" value="Enoyl-CoA_hydra_C"/>
</dbReference>
<reference evidence="3" key="1">
    <citation type="submission" date="2014-02" db="EMBL/GenBank/DDBJ databases">
        <title>Expanding our view of genomic diversity in Candidatus Accumulibacter clades.</title>
        <authorList>
            <person name="Skennerton C.T."/>
            <person name="Barr J.J."/>
            <person name="Slater F.R."/>
            <person name="Bond P.L."/>
            <person name="Tyson G.W."/>
        </authorList>
    </citation>
    <scope>NUCLEOTIDE SEQUENCE [LARGE SCALE GENOMIC DNA]</scope>
</reference>
<keyword evidence="2 3" id="KW-0456">Lyase</keyword>
<evidence type="ECO:0000256" key="1">
    <source>
        <dbReference type="ARBA" id="ARBA00005254"/>
    </source>
</evidence>
<gene>
    <name evidence="3" type="primary">echA8_1</name>
    <name evidence="3" type="ORF">AW08_00076</name>
</gene>
<dbReference type="GO" id="GO:0004300">
    <property type="term" value="F:enoyl-CoA hydratase activity"/>
    <property type="evidence" value="ECO:0007669"/>
    <property type="project" value="UniProtKB-EC"/>
</dbReference>
<dbReference type="Pfam" id="PF00378">
    <property type="entry name" value="ECH_1"/>
    <property type="match status" value="1"/>
</dbReference>
<dbReference type="Proteomes" id="UP000020218">
    <property type="component" value="Unassembled WGS sequence"/>
</dbReference>
<dbReference type="CDD" id="cd06558">
    <property type="entry name" value="crotonase-like"/>
    <property type="match status" value="1"/>
</dbReference>
<keyword evidence="4" id="KW-1185">Reference proteome</keyword>
<dbReference type="PANTHER" id="PTHR11941">
    <property type="entry name" value="ENOYL-COA HYDRATASE-RELATED"/>
    <property type="match status" value="1"/>
</dbReference>
<dbReference type="GO" id="GO:0006635">
    <property type="term" value="P:fatty acid beta-oxidation"/>
    <property type="evidence" value="ECO:0007669"/>
    <property type="project" value="TreeGrafter"/>
</dbReference>
<accession>A0A011MI37</accession>
<comment type="caution">
    <text evidence="3">The sequence shown here is derived from an EMBL/GenBank/DDBJ whole genome shotgun (WGS) entry which is preliminary data.</text>
</comment>
<dbReference type="AlphaFoldDB" id="A0A011MI37"/>
<organism evidence="3 4">
    <name type="scientific">Candidatus Accumulibacter adjunctus</name>
    <dbReference type="NCBI Taxonomy" id="1454001"/>
    <lineage>
        <taxon>Bacteria</taxon>
        <taxon>Pseudomonadati</taxon>
        <taxon>Pseudomonadota</taxon>
        <taxon>Betaproteobacteria</taxon>
        <taxon>Candidatus Accumulibacter</taxon>
    </lineage>
</organism>
<dbReference type="PATRIC" id="fig|1454001.3.peg.257"/>